<protein>
    <submittedName>
        <fullName evidence="5">Peptide/nickel transport system ATP-binding protein</fullName>
    </submittedName>
</protein>
<dbReference type="PROSITE" id="PS00211">
    <property type="entry name" value="ABC_TRANSPORTER_1"/>
    <property type="match status" value="2"/>
</dbReference>
<dbReference type="PANTHER" id="PTHR24220:SF685">
    <property type="entry name" value="ABC TRANSPORTER RELATED"/>
    <property type="match status" value="1"/>
</dbReference>
<feature type="domain" description="ABC transporter" evidence="4">
    <location>
        <begin position="8"/>
        <end position="243"/>
    </location>
</feature>
<keyword evidence="2 5" id="KW-0067">ATP-binding</keyword>
<dbReference type="RefSeq" id="WP_091453553.1">
    <property type="nucleotide sequence ID" value="NZ_FMHU01000001.1"/>
</dbReference>
<dbReference type="GO" id="GO:0022857">
    <property type="term" value="F:transmembrane transporter activity"/>
    <property type="evidence" value="ECO:0007669"/>
    <property type="project" value="TreeGrafter"/>
</dbReference>
<gene>
    <name evidence="5" type="ORF">GA0074694_1172</name>
</gene>
<reference evidence="6" key="1">
    <citation type="submission" date="2016-06" db="EMBL/GenBank/DDBJ databases">
        <authorList>
            <person name="Varghese N."/>
        </authorList>
    </citation>
    <scope>NUCLEOTIDE SEQUENCE [LARGE SCALE GENOMIC DNA]</scope>
    <source>
        <strain evidence="6">DSM 46123</strain>
    </source>
</reference>
<dbReference type="SMART" id="SM00382">
    <property type="entry name" value="AAA"/>
    <property type="match status" value="2"/>
</dbReference>
<sequence length="486" mass="51397">MSGEPLVVTGLTVRRLADGQTVLPPTDLRLGPGEVLAVTGASGVGKSSLLHALLDTLPPGLVRAAGTVRWRGQPVPAGRPARRWRRTRCGYVGQDPALALNPLWSVERLVGEQLTGSRAERAQHVREVLDLLGLPAELASRRVGELSGGQAQRVALARALAAEPDVLLLDEPTSALDQGTRHRVVEAVRARRNGSTLLVTHDPYLVSALADRVVDLTPPRTRVPSPISGAGVGTLVADGSGGGGDRALRLAVRGLRVTRPDGAPLLENVHLNLTSGSWTAVIGPSGSGKTSLLYAIAGRRPARQGQLLLGGRPLPADVRQRDQDQRQAVQLVGQHPAGELNPAHRVGNAVARPLAVLHGLRRRDRIKAASGLLDEVGLAAEFARRRPDALSGGQRQRVALARALAARPEVLLLDEPTSALDQASAAGLLDLIERLRADGLAILSVTHDPAVTAHADQVLQLRDHRLVASDGPRTDTDDRMEESGAR</sequence>
<dbReference type="SUPFAM" id="SSF52540">
    <property type="entry name" value="P-loop containing nucleoside triphosphate hydrolases"/>
    <property type="match status" value="2"/>
</dbReference>
<dbReference type="InterPro" id="IPR027417">
    <property type="entry name" value="P-loop_NTPase"/>
</dbReference>
<dbReference type="EMBL" id="FMHU01000001">
    <property type="protein sequence ID" value="SCL15359.1"/>
    <property type="molecule type" value="Genomic_DNA"/>
</dbReference>
<dbReference type="InterPro" id="IPR015854">
    <property type="entry name" value="ABC_transpr_LolD-like"/>
</dbReference>
<accession>A0A1C6RDX5</accession>
<dbReference type="PROSITE" id="PS50893">
    <property type="entry name" value="ABC_TRANSPORTER_2"/>
    <property type="match status" value="2"/>
</dbReference>
<dbReference type="GO" id="GO:0005886">
    <property type="term" value="C:plasma membrane"/>
    <property type="evidence" value="ECO:0007669"/>
    <property type="project" value="TreeGrafter"/>
</dbReference>
<dbReference type="InterPro" id="IPR003593">
    <property type="entry name" value="AAA+_ATPase"/>
</dbReference>
<keyword evidence="6" id="KW-1185">Reference proteome</keyword>
<dbReference type="GO" id="GO:0016887">
    <property type="term" value="F:ATP hydrolysis activity"/>
    <property type="evidence" value="ECO:0007669"/>
    <property type="project" value="InterPro"/>
</dbReference>
<dbReference type="Proteomes" id="UP000198906">
    <property type="component" value="Unassembled WGS sequence"/>
</dbReference>
<dbReference type="GO" id="GO:0005524">
    <property type="term" value="F:ATP binding"/>
    <property type="evidence" value="ECO:0007669"/>
    <property type="project" value="UniProtKB-KW"/>
</dbReference>
<dbReference type="PANTHER" id="PTHR24220">
    <property type="entry name" value="IMPORT ATP-BINDING PROTEIN"/>
    <property type="match status" value="1"/>
</dbReference>
<dbReference type="InterPro" id="IPR017871">
    <property type="entry name" value="ABC_transporter-like_CS"/>
</dbReference>
<evidence type="ECO:0000256" key="1">
    <source>
        <dbReference type="ARBA" id="ARBA00022741"/>
    </source>
</evidence>
<evidence type="ECO:0000256" key="3">
    <source>
        <dbReference type="SAM" id="MobiDB-lite"/>
    </source>
</evidence>
<dbReference type="AlphaFoldDB" id="A0A1C6RDX5"/>
<feature type="domain" description="ABC transporter" evidence="4">
    <location>
        <begin position="250"/>
        <end position="485"/>
    </location>
</feature>
<evidence type="ECO:0000313" key="5">
    <source>
        <dbReference type="EMBL" id="SCL15359.1"/>
    </source>
</evidence>
<feature type="region of interest" description="Disordered" evidence="3">
    <location>
        <begin position="464"/>
        <end position="486"/>
    </location>
</feature>
<dbReference type="Pfam" id="PF00005">
    <property type="entry name" value="ABC_tran"/>
    <property type="match status" value="2"/>
</dbReference>
<name>A0A1C6RDX5_9ACTN</name>
<dbReference type="STRING" id="47866.GA0074694_1172"/>
<dbReference type="InterPro" id="IPR003439">
    <property type="entry name" value="ABC_transporter-like_ATP-bd"/>
</dbReference>
<proteinExistence type="predicted"/>
<evidence type="ECO:0000313" key="6">
    <source>
        <dbReference type="Proteomes" id="UP000198906"/>
    </source>
</evidence>
<keyword evidence="1" id="KW-0547">Nucleotide-binding</keyword>
<organism evidence="5 6">
    <name type="scientific">Micromonospora inyonensis</name>
    <dbReference type="NCBI Taxonomy" id="47866"/>
    <lineage>
        <taxon>Bacteria</taxon>
        <taxon>Bacillati</taxon>
        <taxon>Actinomycetota</taxon>
        <taxon>Actinomycetes</taxon>
        <taxon>Micromonosporales</taxon>
        <taxon>Micromonosporaceae</taxon>
        <taxon>Micromonospora</taxon>
    </lineage>
</organism>
<evidence type="ECO:0000259" key="4">
    <source>
        <dbReference type="PROSITE" id="PS50893"/>
    </source>
</evidence>
<dbReference type="Gene3D" id="3.40.50.300">
    <property type="entry name" value="P-loop containing nucleotide triphosphate hydrolases"/>
    <property type="match status" value="2"/>
</dbReference>
<evidence type="ECO:0000256" key="2">
    <source>
        <dbReference type="ARBA" id="ARBA00022840"/>
    </source>
</evidence>